<organism evidence="9 10">
    <name type="scientific">Paenibacillus polysaccharolyticus</name>
    <dbReference type="NCBI Taxonomy" id="582692"/>
    <lineage>
        <taxon>Bacteria</taxon>
        <taxon>Bacillati</taxon>
        <taxon>Bacillota</taxon>
        <taxon>Bacilli</taxon>
        <taxon>Bacillales</taxon>
        <taxon>Paenibacillaceae</taxon>
        <taxon>Paenibacillus</taxon>
    </lineage>
</organism>
<dbReference type="AlphaFoldDB" id="A0A1G5KBF4"/>
<evidence type="ECO:0000256" key="3">
    <source>
        <dbReference type="ARBA" id="ARBA00022679"/>
    </source>
</evidence>
<protein>
    <recommendedName>
        <fullName evidence="1">site-specific DNA-methyltransferase (adenine-specific)</fullName>
        <ecNumber evidence="1">2.1.1.72</ecNumber>
    </recommendedName>
</protein>
<dbReference type="STRING" id="582692.SAMN05720606_11471"/>
<dbReference type="InterPro" id="IPR002052">
    <property type="entry name" value="DNA_methylase_N6_adenine_CS"/>
</dbReference>
<name>A0A1G5KBF4_9BACL</name>
<keyword evidence="10" id="KW-1185">Reference proteome</keyword>
<dbReference type="EMBL" id="FMVM01000014">
    <property type="protein sequence ID" value="SCY97943.1"/>
    <property type="molecule type" value="Genomic_DNA"/>
</dbReference>
<dbReference type="GO" id="GO:0009007">
    <property type="term" value="F:site-specific DNA-methyltransferase (adenine-specific) activity"/>
    <property type="evidence" value="ECO:0007669"/>
    <property type="project" value="UniProtKB-EC"/>
</dbReference>
<evidence type="ECO:0000259" key="8">
    <source>
        <dbReference type="Pfam" id="PF07669"/>
    </source>
</evidence>
<dbReference type="GO" id="GO:0032259">
    <property type="term" value="P:methylation"/>
    <property type="evidence" value="ECO:0007669"/>
    <property type="project" value="UniProtKB-KW"/>
</dbReference>
<dbReference type="InterPro" id="IPR050953">
    <property type="entry name" value="N4_N6_ade-DNA_methylase"/>
</dbReference>
<reference evidence="10" key="1">
    <citation type="submission" date="2016-10" db="EMBL/GenBank/DDBJ databases">
        <authorList>
            <person name="Varghese N."/>
            <person name="Submissions S."/>
        </authorList>
    </citation>
    <scope>NUCLEOTIDE SEQUENCE [LARGE SCALE GENOMIC DNA]</scope>
    <source>
        <strain evidence="10">BL9</strain>
    </source>
</reference>
<dbReference type="GO" id="GO:0003677">
    <property type="term" value="F:DNA binding"/>
    <property type="evidence" value="ECO:0007669"/>
    <property type="project" value="UniProtKB-KW"/>
</dbReference>
<keyword evidence="6" id="KW-0238">DNA-binding</keyword>
<keyword evidence="3" id="KW-0808">Transferase</keyword>
<evidence type="ECO:0000256" key="2">
    <source>
        <dbReference type="ARBA" id="ARBA00022603"/>
    </source>
</evidence>
<dbReference type="Gene3D" id="3.40.50.150">
    <property type="entry name" value="Vaccinia Virus protein VP39"/>
    <property type="match status" value="1"/>
</dbReference>
<keyword evidence="2 9" id="KW-0489">Methyltransferase</keyword>
<dbReference type="PANTHER" id="PTHR33841:SF6">
    <property type="entry name" value="TYPE II METHYLTRANSFERASE M.HINDII"/>
    <property type="match status" value="1"/>
</dbReference>
<accession>A0A1G5KBF4</accession>
<feature type="domain" description="Type II methyltransferase M.TaqI-like" evidence="8">
    <location>
        <begin position="97"/>
        <end position="211"/>
    </location>
</feature>
<evidence type="ECO:0000256" key="6">
    <source>
        <dbReference type="ARBA" id="ARBA00023125"/>
    </source>
</evidence>
<evidence type="ECO:0000256" key="1">
    <source>
        <dbReference type="ARBA" id="ARBA00011900"/>
    </source>
</evidence>
<dbReference type="Pfam" id="PF07669">
    <property type="entry name" value="Eco57I"/>
    <property type="match status" value="1"/>
</dbReference>
<dbReference type="InterPro" id="IPR029063">
    <property type="entry name" value="SAM-dependent_MTases_sf"/>
</dbReference>
<evidence type="ECO:0000256" key="5">
    <source>
        <dbReference type="ARBA" id="ARBA00022747"/>
    </source>
</evidence>
<sequence>MIEKCQVFTPSQNVIELLDAAGYKRDLYGKKIIENACGDGNILVEIVRRYIEDSLNNNINLDKIKEGLEVDIHGAEIDEQHYFKCLANLDEMASSFGILNVNWKILNLDFLKQNFDGQFDYVIGNPPYINYRELNDETRAYLRENFTSCKFGKFDYFYAFVEASFKSISSTGKLAYLIPNSLFKNVFAQELRGIILPHLVRIIDYTSHKLFSQALTSSAIIVCDKKISSKNFEYKDIKKGSTTVIQKETLDKKWIFENYNFESEPKRRFGDYFSAAISVATLFNKAYILKEFKEEENHVCVGRFRIENDLIRRGISPRSLNSKKSELIIFPYKYVNSKLVRYSNEDFNKSFPEATKYLCNFSEELRNRKSDKNTKWFEYGRSQALAHLNQPKLLLSTVVTKEVKVYELTKDCIPYSGIYIVPKKELTLIQAKEILESKAFNEYVRAIGINANGNSLRITAVDINNYRF</sequence>
<evidence type="ECO:0000256" key="4">
    <source>
        <dbReference type="ARBA" id="ARBA00022691"/>
    </source>
</evidence>
<keyword evidence="4" id="KW-0949">S-adenosyl-L-methionine</keyword>
<dbReference type="PANTHER" id="PTHR33841">
    <property type="entry name" value="DNA METHYLTRANSFERASE YEEA-RELATED"/>
    <property type="match status" value="1"/>
</dbReference>
<dbReference type="Proteomes" id="UP000198538">
    <property type="component" value="Unassembled WGS sequence"/>
</dbReference>
<evidence type="ECO:0000313" key="9">
    <source>
        <dbReference type="EMBL" id="SCY97943.1"/>
    </source>
</evidence>
<keyword evidence="5" id="KW-0680">Restriction system</keyword>
<gene>
    <name evidence="9" type="ORF">SAMN05720606_11471</name>
</gene>
<dbReference type="InterPro" id="IPR011639">
    <property type="entry name" value="MethylTrfase_TaqI-like_dom"/>
</dbReference>
<comment type="catalytic activity">
    <reaction evidence="7">
        <text>a 2'-deoxyadenosine in DNA + S-adenosyl-L-methionine = an N(6)-methyl-2'-deoxyadenosine in DNA + S-adenosyl-L-homocysteine + H(+)</text>
        <dbReference type="Rhea" id="RHEA:15197"/>
        <dbReference type="Rhea" id="RHEA-COMP:12418"/>
        <dbReference type="Rhea" id="RHEA-COMP:12419"/>
        <dbReference type="ChEBI" id="CHEBI:15378"/>
        <dbReference type="ChEBI" id="CHEBI:57856"/>
        <dbReference type="ChEBI" id="CHEBI:59789"/>
        <dbReference type="ChEBI" id="CHEBI:90615"/>
        <dbReference type="ChEBI" id="CHEBI:90616"/>
        <dbReference type="EC" id="2.1.1.72"/>
    </reaction>
</comment>
<dbReference type="EC" id="2.1.1.72" evidence="1"/>
<dbReference type="PRINTS" id="PR00507">
    <property type="entry name" value="N12N6MTFRASE"/>
</dbReference>
<evidence type="ECO:0000313" key="10">
    <source>
        <dbReference type="Proteomes" id="UP000198538"/>
    </source>
</evidence>
<dbReference type="GO" id="GO:0009307">
    <property type="term" value="P:DNA restriction-modification system"/>
    <property type="evidence" value="ECO:0007669"/>
    <property type="project" value="UniProtKB-KW"/>
</dbReference>
<dbReference type="SUPFAM" id="SSF53335">
    <property type="entry name" value="S-adenosyl-L-methionine-dependent methyltransferases"/>
    <property type="match status" value="1"/>
</dbReference>
<proteinExistence type="predicted"/>
<dbReference type="PROSITE" id="PS00092">
    <property type="entry name" value="N6_MTASE"/>
    <property type="match status" value="1"/>
</dbReference>
<evidence type="ECO:0000256" key="7">
    <source>
        <dbReference type="ARBA" id="ARBA00047942"/>
    </source>
</evidence>